<dbReference type="Gene3D" id="1.10.10.2910">
    <property type="match status" value="1"/>
</dbReference>
<protein>
    <submittedName>
        <fullName evidence="2">Putative toxin-antitoxin system, toxin component</fullName>
    </submittedName>
</protein>
<dbReference type="OrthoDB" id="3240559at2"/>
<dbReference type="EMBL" id="JGZP01000021">
    <property type="protein sequence ID" value="KFI94595.1"/>
    <property type="molecule type" value="Genomic_DNA"/>
</dbReference>
<dbReference type="Proteomes" id="UP000029004">
    <property type="component" value="Unassembled WGS sequence"/>
</dbReference>
<dbReference type="STRING" id="762211.BSTEL_1265"/>
<proteinExistence type="predicted"/>
<accession>A0A087DGE5</accession>
<dbReference type="Pfam" id="PF06114">
    <property type="entry name" value="Peptidase_M78"/>
    <property type="match status" value="1"/>
</dbReference>
<gene>
    <name evidence="2" type="ORF">BSTEL_1265</name>
</gene>
<dbReference type="RefSeq" id="WP_084686251.1">
    <property type="nucleotide sequence ID" value="NZ_JGZP01000021.1"/>
</dbReference>
<name>A0A087DGE5_9BIFI</name>
<dbReference type="AlphaFoldDB" id="A0A087DGE5"/>
<evidence type="ECO:0000313" key="2">
    <source>
        <dbReference type="EMBL" id="KFI94595.1"/>
    </source>
</evidence>
<comment type="caution">
    <text evidence="2">The sequence shown here is derived from an EMBL/GenBank/DDBJ whole genome shotgun (WGS) entry which is preliminary data.</text>
</comment>
<organism evidence="2 3">
    <name type="scientific">Bifidobacterium stellenboschense</name>
    <dbReference type="NCBI Taxonomy" id="762211"/>
    <lineage>
        <taxon>Bacteria</taxon>
        <taxon>Bacillati</taxon>
        <taxon>Actinomycetota</taxon>
        <taxon>Actinomycetes</taxon>
        <taxon>Bifidobacteriales</taxon>
        <taxon>Bifidobacteriaceae</taxon>
        <taxon>Bifidobacterium</taxon>
    </lineage>
</organism>
<evidence type="ECO:0000259" key="1">
    <source>
        <dbReference type="Pfam" id="PF06114"/>
    </source>
</evidence>
<dbReference type="eggNOG" id="COG2856">
    <property type="taxonomic scope" value="Bacteria"/>
</dbReference>
<reference evidence="2 3" key="1">
    <citation type="submission" date="2014-03" db="EMBL/GenBank/DDBJ databases">
        <title>Genomics of Bifidobacteria.</title>
        <authorList>
            <person name="Ventura M."/>
            <person name="Milani C."/>
            <person name="Lugli G.A."/>
        </authorList>
    </citation>
    <scope>NUCLEOTIDE SEQUENCE [LARGE SCALE GENOMIC DNA]</scope>
    <source>
        <strain evidence="2 3">DSM 23968</strain>
    </source>
</reference>
<evidence type="ECO:0000313" key="3">
    <source>
        <dbReference type="Proteomes" id="UP000029004"/>
    </source>
</evidence>
<dbReference type="InterPro" id="IPR010359">
    <property type="entry name" value="IrrE_HExxH"/>
</dbReference>
<sequence>MNESHTGATLPSWRYEEIKETMTLLLWCQKITHLPISGFEIARRRGINVIPYSHGTEELRRQYMAASSDGFNITDSEGHSTIYYNDEMPYERINFTILHEIAHIVLGHQEHSELAEKEANFAAGFLAAPPAALFPFNPQSPLEVEMMCHVSRQAAIHSFSRYQSWKRVKQHHPLTDYEQMLYDMFSKARREAQTTPK</sequence>
<feature type="domain" description="IrrE N-terminal-like" evidence="1">
    <location>
        <begin position="63"/>
        <end position="123"/>
    </location>
</feature>
<keyword evidence="3" id="KW-1185">Reference proteome</keyword>